<organism evidence="1 2">
    <name type="scientific">Shewanella benthica</name>
    <dbReference type="NCBI Taxonomy" id="43661"/>
    <lineage>
        <taxon>Bacteria</taxon>
        <taxon>Pseudomonadati</taxon>
        <taxon>Pseudomonadota</taxon>
        <taxon>Gammaproteobacteria</taxon>
        <taxon>Alteromonadales</taxon>
        <taxon>Shewanellaceae</taxon>
        <taxon>Shewanella</taxon>
    </lineage>
</organism>
<evidence type="ECO:0000313" key="1">
    <source>
        <dbReference type="EMBL" id="SQH74481.1"/>
    </source>
</evidence>
<name>A0A330LX64_9GAMM</name>
<dbReference type="EMBL" id="LS483452">
    <property type="protein sequence ID" value="SQH74481.1"/>
    <property type="molecule type" value="Genomic_DNA"/>
</dbReference>
<evidence type="ECO:0000313" key="2">
    <source>
        <dbReference type="Proteomes" id="UP000250123"/>
    </source>
</evidence>
<dbReference type="AlphaFoldDB" id="A0A330LX64"/>
<proteinExistence type="predicted"/>
<protein>
    <submittedName>
        <fullName evidence="1">Uncharacterized protein</fullName>
    </submittedName>
</protein>
<accession>A0A330LX64</accession>
<dbReference type="KEGG" id="sbk:SHEWBE_0492"/>
<sequence>MMLLGMLKIKKGAKIAPFLHMAGDVPTSLCIPIIRDSQSAYPRSQGT</sequence>
<reference evidence="2" key="1">
    <citation type="submission" date="2018-06" db="EMBL/GenBank/DDBJ databases">
        <authorList>
            <person name="Cea G.-C."/>
            <person name="William W."/>
        </authorList>
    </citation>
    <scope>NUCLEOTIDE SEQUENCE [LARGE SCALE GENOMIC DNA]</scope>
    <source>
        <strain evidence="2">DB21MT-2</strain>
    </source>
</reference>
<dbReference type="Proteomes" id="UP000250123">
    <property type="component" value="Chromosome SHEWBE"/>
</dbReference>
<gene>
    <name evidence="1" type="ORF">SHEWBE_0492</name>
</gene>